<protein>
    <submittedName>
        <fullName evidence="2">Uncharacterized protein</fullName>
    </submittedName>
</protein>
<keyword evidence="3" id="KW-1185">Reference proteome</keyword>
<keyword evidence="1" id="KW-1133">Transmembrane helix</keyword>
<dbReference type="OrthoDB" id="8389669at2"/>
<evidence type="ECO:0000313" key="2">
    <source>
        <dbReference type="EMBL" id="KWV41773.1"/>
    </source>
</evidence>
<sequence length="103" mass="10873">MTHAEKSCWRQIALYTLLFAGLFLGALSLPRGPFVLVVTDPRLPPSHMMDVVGQAGGAFVLAGARPWLAVAYSDTAGFPERLRSAGAILVLNHILAVGCRAGA</sequence>
<dbReference type="EMBL" id="LNCD01000138">
    <property type="protein sequence ID" value="KWV41773.1"/>
    <property type="molecule type" value="Genomic_DNA"/>
</dbReference>
<reference evidence="2 3" key="1">
    <citation type="submission" date="2015-11" db="EMBL/GenBank/DDBJ databases">
        <title>Draft Genome Sequence of the Strain BR 10423 (Rhizobium sp.) isolated from nodules of Mimosa pudica.</title>
        <authorList>
            <person name="Barauna A.C."/>
            <person name="Zilli J.E."/>
            <person name="Simoes-Araujo J.L."/>
            <person name="Reis V.M."/>
            <person name="James E.K."/>
            <person name="Reis F.B.Jr."/>
            <person name="Rouws L.F."/>
            <person name="Passos S.R."/>
            <person name="Gois S.R."/>
        </authorList>
    </citation>
    <scope>NUCLEOTIDE SEQUENCE [LARGE SCALE GENOMIC DNA]</scope>
    <source>
        <strain evidence="2 3">BR10423</strain>
    </source>
</reference>
<proteinExistence type="predicted"/>
<comment type="caution">
    <text evidence="2">The sequence shown here is derived from an EMBL/GenBank/DDBJ whole genome shotgun (WGS) entry which is preliminary data.</text>
</comment>
<gene>
    <name evidence="2" type="ORF">AS026_21555</name>
</gene>
<name>A0A109J3P0_9HYPH</name>
<organism evidence="2 3">
    <name type="scientific">Rhizobium altiplani</name>
    <dbReference type="NCBI Taxonomy" id="1864509"/>
    <lineage>
        <taxon>Bacteria</taxon>
        <taxon>Pseudomonadati</taxon>
        <taxon>Pseudomonadota</taxon>
        <taxon>Alphaproteobacteria</taxon>
        <taxon>Hyphomicrobiales</taxon>
        <taxon>Rhizobiaceae</taxon>
        <taxon>Rhizobium/Agrobacterium group</taxon>
        <taxon>Rhizobium</taxon>
    </lineage>
</organism>
<dbReference type="AlphaFoldDB" id="A0A109J3P0"/>
<evidence type="ECO:0000313" key="3">
    <source>
        <dbReference type="Proteomes" id="UP000068164"/>
    </source>
</evidence>
<accession>A0A109J3P0</accession>
<dbReference type="RefSeq" id="WP_062374889.1">
    <property type="nucleotide sequence ID" value="NZ_LNCD01000138.1"/>
</dbReference>
<feature type="transmembrane region" description="Helical" evidence="1">
    <location>
        <begin position="12"/>
        <end position="31"/>
    </location>
</feature>
<dbReference type="Proteomes" id="UP000068164">
    <property type="component" value="Unassembled WGS sequence"/>
</dbReference>
<keyword evidence="1" id="KW-0472">Membrane</keyword>
<feature type="transmembrane region" description="Helical" evidence="1">
    <location>
        <begin position="51"/>
        <end position="73"/>
    </location>
</feature>
<evidence type="ECO:0000256" key="1">
    <source>
        <dbReference type="SAM" id="Phobius"/>
    </source>
</evidence>
<keyword evidence="1" id="KW-0812">Transmembrane</keyword>